<protein>
    <recommendedName>
        <fullName evidence="3">Ribosome maturation factor RimP</fullName>
    </recommendedName>
</protein>
<comment type="similarity">
    <text evidence="3">Belongs to the RimP family.</text>
</comment>
<gene>
    <name evidence="3 6" type="primary">rimP</name>
    <name evidence="6" type="ORF">GCM10009821_19400</name>
</gene>
<dbReference type="EMBL" id="BAAAPY010000006">
    <property type="protein sequence ID" value="GAA2079394.1"/>
    <property type="molecule type" value="Genomic_DNA"/>
</dbReference>
<name>A0ABN2W281_9ACTN</name>
<evidence type="ECO:0000256" key="1">
    <source>
        <dbReference type="ARBA" id="ARBA00022490"/>
    </source>
</evidence>
<comment type="function">
    <text evidence="3">Required for maturation of 30S ribosomal subunits.</text>
</comment>
<dbReference type="CDD" id="cd01734">
    <property type="entry name" value="YlxS_C"/>
    <property type="match status" value="1"/>
</dbReference>
<keyword evidence="2 3" id="KW-0690">Ribosome biogenesis</keyword>
<dbReference type="Proteomes" id="UP001501480">
    <property type="component" value="Unassembled WGS sequence"/>
</dbReference>
<evidence type="ECO:0000259" key="4">
    <source>
        <dbReference type="Pfam" id="PF02576"/>
    </source>
</evidence>
<dbReference type="Gene3D" id="3.30.300.70">
    <property type="entry name" value="RimP-like superfamily, N-terminal"/>
    <property type="match status" value="1"/>
</dbReference>
<evidence type="ECO:0000256" key="3">
    <source>
        <dbReference type="HAMAP-Rule" id="MF_01077"/>
    </source>
</evidence>
<organism evidence="6 7">
    <name type="scientific">Aeromicrobium halocynthiae</name>
    <dbReference type="NCBI Taxonomy" id="560557"/>
    <lineage>
        <taxon>Bacteria</taxon>
        <taxon>Bacillati</taxon>
        <taxon>Actinomycetota</taxon>
        <taxon>Actinomycetes</taxon>
        <taxon>Propionibacteriales</taxon>
        <taxon>Nocardioidaceae</taxon>
        <taxon>Aeromicrobium</taxon>
    </lineage>
</organism>
<evidence type="ECO:0000313" key="7">
    <source>
        <dbReference type="Proteomes" id="UP001501480"/>
    </source>
</evidence>
<dbReference type="InterPro" id="IPR035956">
    <property type="entry name" value="RimP_N_sf"/>
</dbReference>
<evidence type="ECO:0000256" key="2">
    <source>
        <dbReference type="ARBA" id="ARBA00022517"/>
    </source>
</evidence>
<feature type="domain" description="Ribosome maturation factor RimP C-terminal" evidence="5">
    <location>
        <begin position="88"/>
        <end position="148"/>
    </location>
</feature>
<keyword evidence="7" id="KW-1185">Reference proteome</keyword>
<dbReference type="Pfam" id="PF02576">
    <property type="entry name" value="RimP_N"/>
    <property type="match status" value="1"/>
</dbReference>
<accession>A0ABN2W281</accession>
<evidence type="ECO:0000259" key="5">
    <source>
        <dbReference type="Pfam" id="PF17384"/>
    </source>
</evidence>
<dbReference type="NCBIfam" id="NF000930">
    <property type="entry name" value="PRK00092.2-2"/>
    <property type="match status" value="1"/>
</dbReference>
<dbReference type="InterPro" id="IPR028989">
    <property type="entry name" value="RimP_N"/>
</dbReference>
<sequence length="155" mass="16346">MADARENAIREVVRGPIEDLGLDVESLAVSSSGSKRIVRIAVDADGGVGIDRIAKASRAVSATLDESDVMGQQPYTLEVTSRGLDAPLTAERHWRRAAGRLVAVTLADGASVTGRVAGSDPDGVDLTVGTEPRRLAYDEVQTAVVVPELKPRKES</sequence>
<dbReference type="HAMAP" id="MF_01077">
    <property type="entry name" value="RimP"/>
    <property type="match status" value="1"/>
</dbReference>
<reference evidence="6 7" key="1">
    <citation type="journal article" date="2019" name="Int. J. Syst. Evol. Microbiol.">
        <title>The Global Catalogue of Microorganisms (GCM) 10K type strain sequencing project: providing services to taxonomists for standard genome sequencing and annotation.</title>
        <authorList>
            <consortium name="The Broad Institute Genomics Platform"/>
            <consortium name="The Broad Institute Genome Sequencing Center for Infectious Disease"/>
            <person name="Wu L."/>
            <person name="Ma J."/>
        </authorList>
    </citation>
    <scope>NUCLEOTIDE SEQUENCE [LARGE SCALE GENOMIC DNA]</scope>
    <source>
        <strain evidence="6 7">JCM 15749</strain>
    </source>
</reference>
<keyword evidence="1 3" id="KW-0963">Cytoplasm</keyword>
<dbReference type="InterPro" id="IPR003728">
    <property type="entry name" value="Ribosome_maturation_RimP"/>
</dbReference>
<dbReference type="PANTHER" id="PTHR33867">
    <property type="entry name" value="RIBOSOME MATURATION FACTOR RIMP"/>
    <property type="match status" value="1"/>
</dbReference>
<proteinExistence type="inferred from homology"/>
<dbReference type="RefSeq" id="WP_344327440.1">
    <property type="nucleotide sequence ID" value="NZ_BAAAPY010000006.1"/>
</dbReference>
<dbReference type="SUPFAM" id="SSF75420">
    <property type="entry name" value="YhbC-like, N-terminal domain"/>
    <property type="match status" value="1"/>
</dbReference>
<comment type="caution">
    <text evidence="6">The sequence shown here is derived from an EMBL/GenBank/DDBJ whole genome shotgun (WGS) entry which is preliminary data.</text>
</comment>
<evidence type="ECO:0000313" key="6">
    <source>
        <dbReference type="EMBL" id="GAA2079394.1"/>
    </source>
</evidence>
<feature type="domain" description="Ribosome maturation factor RimP N-terminal" evidence="4">
    <location>
        <begin position="13"/>
        <end position="85"/>
    </location>
</feature>
<comment type="subcellular location">
    <subcellularLocation>
        <location evidence="3">Cytoplasm</location>
    </subcellularLocation>
</comment>
<dbReference type="InterPro" id="IPR028998">
    <property type="entry name" value="RimP_C"/>
</dbReference>
<dbReference type="Pfam" id="PF17384">
    <property type="entry name" value="DUF150_C"/>
    <property type="match status" value="1"/>
</dbReference>
<dbReference type="PANTHER" id="PTHR33867:SF1">
    <property type="entry name" value="RIBOSOME MATURATION FACTOR RIMP"/>
    <property type="match status" value="1"/>
</dbReference>